<protein>
    <recommendedName>
        <fullName evidence="4">HEXXH motif domain-containing protein</fullName>
    </recommendedName>
</protein>
<gene>
    <name evidence="2" type="ORF">CAG99_06655</name>
</gene>
<dbReference type="EMBL" id="CP021121">
    <property type="protein sequence ID" value="ARQ68578.1"/>
    <property type="molecule type" value="Genomic_DNA"/>
</dbReference>
<evidence type="ECO:0000313" key="3">
    <source>
        <dbReference type="Proteomes" id="UP000194218"/>
    </source>
</evidence>
<accession>A0A1W7CUW7</accession>
<evidence type="ECO:0000313" key="2">
    <source>
        <dbReference type="EMBL" id="ARQ68578.1"/>
    </source>
</evidence>
<keyword evidence="3" id="KW-1185">Reference proteome</keyword>
<dbReference type="InterPro" id="IPR026337">
    <property type="entry name" value="AKG_HExxH"/>
</dbReference>
<evidence type="ECO:0000256" key="1">
    <source>
        <dbReference type="SAM" id="MobiDB-lite"/>
    </source>
</evidence>
<dbReference type="KEGG" id="smao:CAG99_06655"/>
<proteinExistence type="predicted"/>
<feature type="region of interest" description="Disordered" evidence="1">
    <location>
        <begin position="1"/>
        <end position="22"/>
    </location>
</feature>
<organism evidence="2 3">
    <name type="scientific">Streptomyces marincola</name>
    <dbReference type="NCBI Taxonomy" id="2878388"/>
    <lineage>
        <taxon>Bacteria</taxon>
        <taxon>Bacillati</taxon>
        <taxon>Actinomycetota</taxon>
        <taxon>Actinomycetes</taxon>
        <taxon>Kitasatosporales</taxon>
        <taxon>Streptomycetaceae</taxon>
        <taxon>Streptomyces</taxon>
    </lineage>
</organism>
<evidence type="ECO:0008006" key="4">
    <source>
        <dbReference type="Google" id="ProtNLM"/>
    </source>
</evidence>
<dbReference type="NCBIfam" id="TIGR04267">
    <property type="entry name" value="mod_HExxH"/>
    <property type="match status" value="1"/>
</dbReference>
<name>A0A1W7CUW7_9ACTN</name>
<dbReference type="AlphaFoldDB" id="A0A1W7CUW7"/>
<sequence length="502" mass="53271">MPALPPRRGLRRRALRAPLPGGARLREPVRLLRRPAPPDPARRVGPARGGRAVTATLTREEVHALGSTEGGSDTIARLAAGQHTRRLLLLRVLLDAVEAGGTAAGAGAARAARDHAGLLETVERAAPAAAREVLFYSLTGPWAERCVQWLETGSHPGARDGAARDLARLGALAAAAAARSGVGFATRVPVHAGHIALPTLGAFRCPAPDGTPAELSGDRDRLVLHAAGRAPAEVYRDTGGTWRSDDPGWLPLHRLDGGPRTVLLDDLDPGPLGTGAPTGLHPEERARWRALWRDALPLLGLGGAARSAELALLDCIVPTLDPAPGTSGGAHTSGTSATAFGAVMASRPPGPAHLAAGLAHELQHAKLTALDELVPLHTVDDEPRHWAPWRPDPRPFHGLLHGTYAHLALTGFWQRLAVAHDDAEVRDQAWAAHARCRTQVGAVLPMLRNTRRLTDAGRVFVEAMAERYERLRDPAPPAGHLVRAAAYVETARTVWLRQHGGR</sequence>
<reference evidence="2 3" key="1">
    <citation type="submission" date="2017-05" db="EMBL/GenBank/DDBJ databases">
        <title>Complete genome sequence of Streptomyces sp. SCSIO 03032 revealed the diverse biosynthetic pathways for its bioactive secondary metabolites.</title>
        <authorList>
            <person name="Ma L."/>
            <person name="Zhu Y."/>
            <person name="Zhang W."/>
            <person name="Zhang G."/>
            <person name="Tian X."/>
            <person name="Zhang S."/>
            <person name="Zhang C."/>
        </authorList>
    </citation>
    <scope>NUCLEOTIDE SEQUENCE [LARGE SCALE GENOMIC DNA]</scope>
    <source>
        <strain evidence="2 3">SCSIO 03032</strain>
    </source>
</reference>
<dbReference type="Proteomes" id="UP000194218">
    <property type="component" value="Chromosome"/>
</dbReference>